<evidence type="ECO:0000313" key="4">
    <source>
        <dbReference type="Proteomes" id="UP000663838"/>
    </source>
</evidence>
<dbReference type="EMBL" id="CAJOBQ010002085">
    <property type="protein sequence ID" value="CAF4538158.1"/>
    <property type="molecule type" value="Genomic_DNA"/>
</dbReference>
<gene>
    <name evidence="3" type="ORF">TOA249_LOCUS24194</name>
    <name evidence="2" type="ORF">TSG867_LOCUS23776</name>
</gene>
<evidence type="ECO:0000313" key="2">
    <source>
        <dbReference type="EMBL" id="CAF4538158.1"/>
    </source>
</evidence>
<dbReference type="Proteomes" id="UP000663862">
    <property type="component" value="Unassembled WGS sequence"/>
</dbReference>
<sequence>MTLMANNTNNININTTTNSRPNTTPLPHRDLLHPKKSALRLGGVGTTQDNSFSLDSNSIYRQIDSFSNYSIREY</sequence>
<evidence type="ECO:0000256" key="1">
    <source>
        <dbReference type="SAM" id="MobiDB-lite"/>
    </source>
</evidence>
<protein>
    <submittedName>
        <fullName evidence="3">Uncharacterized protein</fullName>
    </submittedName>
</protein>
<feature type="region of interest" description="Disordered" evidence="1">
    <location>
        <begin position="1"/>
        <end position="30"/>
    </location>
</feature>
<feature type="compositionally biased region" description="Low complexity" evidence="1">
    <location>
        <begin position="1"/>
        <end position="25"/>
    </location>
</feature>
<accession>A0A821PXL6</accession>
<dbReference type="EMBL" id="CAJOBS010002430">
    <property type="protein sequence ID" value="CAF4814499.1"/>
    <property type="molecule type" value="Genomic_DNA"/>
</dbReference>
<comment type="caution">
    <text evidence="3">The sequence shown here is derived from an EMBL/GenBank/DDBJ whole genome shotgun (WGS) entry which is preliminary data.</text>
</comment>
<dbReference type="Proteomes" id="UP000663838">
    <property type="component" value="Unassembled WGS sequence"/>
</dbReference>
<proteinExistence type="predicted"/>
<name>A0A821PXL6_9BILA</name>
<dbReference type="AlphaFoldDB" id="A0A821PXL6"/>
<organism evidence="3 4">
    <name type="scientific">Rotaria socialis</name>
    <dbReference type="NCBI Taxonomy" id="392032"/>
    <lineage>
        <taxon>Eukaryota</taxon>
        <taxon>Metazoa</taxon>
        <taxon>Spiralia</taxon>
        <taxon>Gnathifera</taxon>
        <taxon>Rotifera</taxon>
        <taxon>Eurotatoria</taxon>
        <taxon>Bdelloidea</taxon>
        <taxon>Philodinida</taxon>
        <taxon>Philodinidae</taxon>
        <taxon>Rotaria</taxon>
    </lineage>
</organism>
<reference evidence="3" key="1">
    <citation type="submission" date="2021-02" db="EMBL/GenBank/DDBJ databases">
        <authorList>
            <person name="Nowell W R."/>
        </authorList>
    </citation>
    <scope>NUCLEOTIDE SEQUENCE</scope>
</reference>
<evidence type="ECO:0000313" key="3">
    <source>
        <dbReference type="EMBL" id="CAF4814499.1"/>
    </source>
</evidence>